<dbReference type="PANTHER" id="PTHR31917">
    <property type="entry name" value="AGENET DOMAIN-CONTAINING PROTEIN-RELATED"/>
    <property type="match status" value="1"/>
</dbReference>
<dbReference type="InterPro" id="IPR014002">
    <property type="entry name" value="Agenet_dom_plant"/>
</dbReference>
<reference evidence="2" key="1">
    <citation type="journal article" date="2023" name="Plant J.">
        <title>The genome of the king protea, Protea cynaroides.</title>
        <authorList>
            <person name="Chang J."/>
            <person name="Duong T.A."/>
            <person name="Schoeman C."/>
            <person name="Ma X."/>
            <person name="Roodt D."/>
            <person name="Barker N."/>
            <person name="Li Z."/>
            <person name="Van de Peer Y."/>
            <person name="Mizrachi E."/>
        </authorList>
    </citation>
    <scope>NUCLEOTIDE SEQUENCE</scope>
    <source>
        <tissue evidence="2">Young leaves</tissue>
    </source>
</reference>
<dbReference type="Pfam" id="PF05641">
    <property type="entry name" value="Agenet"/>
    <property type="match status" value="1"/>
</dbReference>
<proteinExistence type="predicted"/>
<dbReference type="OrthoDB" id="938602at2759"/>
<evidence type="ECO:0000259" key="1">
    <source>
        <dbReference type="SMART" id="SM00743"/>
    </source>
</evidence>
<dbReference type="PANTHER" id="PTHR31917:SF148">
    <property type="entry name" value="DUF724 DOMAIN-CONTAINING PROTEIN 2"/>
    <property type="match status" value="1"/>
</dbReference>
<dbReference type="Proteomes" id="UP001141806">
    <property type="component" value="Unassembled WGS sequence"/>
</dbReference>
<name>A0A9Q0QYP0_9MAGN</name>
<feature type="domain" description="Agenet" evidence="1">
    <location>
        <begin position="81"/>
        <end position="168"/>
    </location>
</feature>
<evidence type="ECO:0000313" key="3">
    <source>
        <dbReference type="Proteomes" id="UP001141806"/>
    </source>
</evidence>
<dbReference type="SMART" id="SM00743">
    <property type="entry name" value="Agenet"/>
    <property type="match status" value="2"/>
</dbReference>
<dbReference type="InterPro" id="IPR008395">
    <property type="entry name" value="Agenet-like_dom"/>
</dbReference>
<feature type="domain" description="Agenet" evidence="1">
    <location>
        <begin position="11"/>
        <end position="79"/>
    </location>
</feature>
<accession>A0A9Q0QYP0</accession>
<sequence length="178" mass="20805">MENSSKDQSKNRYRIGDSVEVHSEEEGFVGSYCWVAKVVDVTKNHVIVIYKTLLNDDESGWLRERVHFSEVRPRPPQLWSSGFHQWDEVDAYDNEGWWVGRICSITESKYYACFNGINGKDSSSDDDYQKRRLAMVDESKYYVYFPSSSGDVIPNSFSQLRLHQDWKNHKWIPSTSCL</sequence>
<dbReference type="AlphaFoldDB" id="A0A9Q0QYP0"/>
<evidence type="ECO:0000313" key="2">
    <source>
        <dbReference type="EMBL" id="KAJ4976647.1"/>
    </source>
</evidence>
<dbReference type="CDD" id="cd20405">
    <property type="entry name" value="Tudor_Agenet_AtDUF_rpt1_3"/>
    <property type="match status" value="1"/>
</dbReference>
<gene>
    <name evidence="2" type="ORF">NE237_001753</name>
</gene>
<organism evidence="2 3">
    <name type="scientific">Protea cynaroides</name>
    <dbReference type="NCBI Taxonomy" id="273540"/>
    <lineage>
        <taxon>Eukaryota</taxon>
        <taxon>Viridiplantae</taxon>
        <taxon>Streptophyta</taxon>
        <taxon>Embryophyta</taxon>
        <taxon>Tracheophyta</taxon>
        <taxon>Spermatophyta</taxon>
        <taxon>Magnoliopsida</taxon>
        <taxon>Proteales</taxon>
        <taxon>Proteaceae</taxon>
        <taxon>Protea</taxon>
    </lineage>
</organism>
<comment type="caution">
    <text evidence="2">The sequence shown here is derived from an EMBL/GenBank/DDBJ whole genome shotgun (WGS) entry which is preliminary data.</text>
</comment>
<protein>
    <recommendedName>
        <fullName evidence="1">Agenet domain-containing protein</fullName>
    </recommendedName>
</protein>
<keyword evidence="3" id="KW-1185">Reference proteome</keyword>
<dbReference type="EMBL" id="JAMYWD010000003">
    <property type="protein sequence ID" value="KAJ4976647.1"/>
    <property type="molecule type" value="Genomic_DNA"/>
</dbReference>